<accession>A0ABR3Q7B2</accession>
<reference evidence="2 3" key="1">
    <citation type="submission" date="2023-08" db="EMBL/GenBank/DDBJ databases">
        <title>Annotated Genome Sequence of Vanrija albida AlHP1.</title>
        <authorList>
            <person name="Herzog R."/>
        </authorList>
    </citation>
    <scope>NUCLEOTIDE SEQUENCE [LARGE SCALE GENOMIC DNA]</scope>
    <source>
        <strain evidence="2 3">AlHP1</strain>
    </source>
</reference>
<name>A0ABR3Q7B2_9TREE</name>
<feature type="compositionally biased region" description="Basic and acidic residues" evidence="1">
    <location>
        <begin position="8"/>
        <end position="53"/>
    </location>
</feature>
<dbReference type="Proteomes" id="UP001565368">
    <property type="component" value="Unassembled WGS sequence"/>
</dbReference>
<organism evidence="2 3">
    <name type="scientific">Vanrija albida</name>
    <dbReference type="NCBI Taxonomy" id="181172"/>
    <lineage>
        <taxon>Eukaryota</taxon>
        <taxon>Fungi</taxon>
        <taxon>Dikarya</taxon>
        <taxon>Basidiomycota</taxon>
        <taxon>Agaricomycotina</taxon>
        <taxon>Tremellomycetes</taxon>
        <taxon>Trichosporonales</taxon>
        <taxon>Trichosporonaceae</taxon>
        <taxon>Vanrija</taxon>
    </lineage>
</organism>
<protein>
    <submittedName>
        <fullName evidence="2">Uncharacterized protein</fullName>
    </submittedName>
</protein>
<gene>
    <name evidence="2" type="ORF">Q8F55_004652</name>
</gene>
<evidence type="ECO:0000256" key="1">
    <source>
        <dbReference type="SAM" id="MobiDB-lite"/>
    </source>
</evidence>
<evidence type="ECO:0000313" key="2">
    <source>
        <dbReference type="EMBL" id="KAL1410635.1"/>
    </source>
</evidence>
<dbReference type="GeneID" id="95985695"/>
<keyword evidence="3" id="KW-1185">Reference proteome</keyword>
<comment type="caution">
    <text evidence="2">The sequence shown here is derived from an EMBL/GenBank/DDBJ whole genome shotgun (WGS) entry which is preliminary data.</text>
</comment>
<sequence>MDCNSNLHGHDTPDALPESRERRAADSDSLLRDTLTRLDSLSHERREPADEQPHPPQPSRWDEAAEAAMVL</sequence>
<evidence type="ECO:0000313" key="3">
    <source>
        <dbReference type="Proteomes" id="UP001565368"/>
    </source>
</evidence>
<dbReference type="EMBL" id="JBBXJM010000003">
    <property type="protein sequence ID" value="KAL1410635.1"/>
    <property type="molecule type" value="Genomic_DNA"/>
</dbReference>
<proteinExistence type="predicted"/>
<dbReference type="RefSeq" id="XP_069210579.1">
    <property type="nucleotide sequence ID" value="XM_069353161.1"/>
</dbReference>
<feature type="region of interest" description="Disordered" evidence="1">
    <location>
        <begin position="1"/>
        <end position="71"/>
    </location>
</feature>